<reference evidence="1 2" key="1">
    <citation type="submission" date="2014-04" db="EMBL/GenBank/DDBJ databases">
        <authorList>
            <consortium name="DOE Joint Genome Institute"/>
            <person name="Kuo A."/>
            <person name="Kohler A."/>
            <person name="Nagy L.G."/>
            <person name="Floudas D."/>
            <person name="Copeland A."/>
            <person name="Barry K.W."/>
            <person name="Cichocki N."/>
            <person name="Veneault-Fourrey C."/>
            <person name="LaButti K."/>
            <person name="Lindquist E.A."/>
            <person name="Lipzen A."/>
            <person name="Lundell T."/>
            <person name="Morin E."/>
            <person name="Murat C."/>
            <person name="Sun H."/>
            <person name="Tunlid A."/>
            <person name="Henrissat B."/>
            <person name="Grigoriev I.V."/>
            <person name="Hibbett D.S."/>
            <person name="Martin F."/>
            <person name="Nordberg H.P."/>
            <person name="Cantor M.N."/>
            <person name="Hua S.X."/>
        </authorList>
    </citation>
    <scope>NUCLEOTIDE SEQUENCE [LARGE SCALE GENOMIC DNA]</scope>
    <source>
        <strain evidence="1 2">LaAM-08-1</strain>
    </source>
</reference>
<evidence type="ECO:0000313" key="1">
    <source>
        <dbReference type="EMBL" id="KIJ95697.1"/>
    </source>
</evidence>
<dbReference type="Proteomes" id="UP000054477">
    <property type="component" value="Unassembled WGS sequence"/>
</dbReference>
<gene>
    <name evidence="1" type="ORF">K443DRAFT_682847</name>
</gene>
<dbReference type="HOGENOM" id="CLU_3056003_0_0_1"/>
<name>A0A0C9XHR6_9AGAR</name>
<sequence>MHPTIYHHPITGLRLPLSKLMLLRYVCPSFFAVMTGESFYRPRASWPQTICRTTPHNPKK</sequence>
<accession>A0A0C9XHR6</accession>
<protein>
    <submittedName>
        <fullName evidence="1">Uncharacterized protein</fullName>
    </submittedName>
</protein>
<dbReference type="AlphaFoldDB" id="A0A0C9XHR6"/>
<organism evidence="1 2">
    <name type="scientific">Laccaria amethystina LaAM-08-1</name>
    <dbReference type="NCBI Taxonomy" id="1095629"/>
    <lineage>
        <taxon>Eukaryota</taxon>
        <taxon>Fungi</taxon>
        <taxon>Dikarya</taxon>
        <taxon>Basidiomycota</taxon>
        <taxon>Agaricomycotina</taxon>
        <taxon>Agaricomycetes</taxon>
        <taxon>Agaricomycetidae</taxon>
        <taxon>Agaricales</taxon>
        <taxon>Agaricineae</taxon>
        <taxon>Hydnangiaceae</taxon>
        <taxon>Laccaria</taxon>
    </lineage>
</organism>
<keyword evidence="2" id="KW-1185">Reference proteome</keyword>
<proteinExistence type="predicted"/>
<reference evidence="2" key="2">
    <citation type="submission" date="2015-01" db="EMBL/GenBank/DDBJ databases">
        <title>Evolutionary Origins and Diversification of the Mycorrhizal Mutualists.</title>
        <authorList>
            <consortium name="DOE Joint Genome Institute"/>
            <consortium name="Mycorrhizal Genomics Consortium"/>
            <person name="Kohler A."/>
            <person name="Kuo A."/>
            <person name="Nagy L.G."/>
            <person name="Floudas D."/>
            <person name="Copeland A."/>
            <person name="Barry K.W."/>
            <person name="Cichocki N."/>
            <person name="Veneault-Fourrey C."/>
            <person name="LaButti K."/>
            <person name="Lindquist E.A."/>
            <person name="Lipzen A."/>
            <person name="Lundell T."/>
            <person name="Morin E."/>
            <person name="Murat C."/>
            <person name="Riley R."/>
            <person name="Ohm R."/>
            <person name="Sun H."/>
            <person name="Tunlid A."/>
            <person name="Henrissat B."/>
            <person name="Grigoriev I.V."/>
            <person name="Hibbett D.S."/>
            <person name="Martin F."/>
        </authorList>
    </citation>
    <scope>NUCLEOTIDE SEQUENCE [LARGE SCALE GENOMIC DNA]</scope>
    <source>
        <strain evidence="2">LaAM-08-1</strain>
    </source>
</reference>
<dbReference type="EMBL" id="KN838746">
    <property type="protein sequence ID" value="KIJ95697.1"/>
    <property type="molecule type" value="Genomic_DNA"/>
</dbReference>
<evidence type="ECO:0000313" key="2">
    <source>
        <dbReference type="Proteomes" id="UP000054477"/>
    </source>
</evidence>